<sequence length="88" mass="9752">MIYLAAVGIYYFEHAAQPEMYRSIFDCLWWAVVTLTTVGYGDIYPVTVGGRLFTFLTLMIGLGLLVVPTGIVTSALSAVRNNQEEDVE</sequence>
<keyword evidence="11" id="KW-1185">Reference proteome</keyword>
<evidence type="ECO:0000313" key="10">
    <source>
        <dbReference type="EMBL" id="UTW12631.1"/>
    </source>
</evidence>
<reference evidence="10" key="1">
    <citation type="submission" date="2021-04" db="EMBL/GenBank/DDBJ databases">
        <title>Oceanospirillales bacteria with DddD are important DMSP degraders in coastal seawater.</title>
        <authorList>
            <person name="Liu J."/>
        </authorList>
    </citation>
    <scope>NUCLEOTIDE SEQUENCE</scope>
    <source>
        <strain evidence="10">D13-1</strain>
    </source>
</reference>
<feature type="domain" description="Potassium channel" evidence="9">
    <location>
        <begin position="3"/>
        <end position="76"/>
    </location>
</feature>
<keyword evidence="5" id="KW-0406">Ion transport</keyword>
<dbReference type="Gene3D" id="1.10.287.70">
    <property type="match status" value="1"/>
</dbReference>
<comment type="subcellular location">
    <subcellularLocation>
        <location evidence="1">Membrane</location>
        <topology evidence="1">Multi-pass membrane protein</topology>
    </subcellularLocation>
</comment>
<evidence type="ECO:0000256" key="5">
    <source>
        <dbReference type="ARBA" id="ARBA00023065"/>
    </source>
</evidence>
<keyword evidence="7 10" id="KW-0407">Ion channel</keyword>
<dbReference type="Proteomes" id="UP001058461">
    <property type="component" value="Chromosome"/>
</dbReference>
<evidence type="ECO:0000259" key="9">
    <source>
        <dbReference type="Pfam" id="PF07885"/>
    </source>
</evidence>
<dbReference type="GO" id="GO:0034220">
    <property type="term" value="P:monoatomic ion transmembrane transport"/>
    <property type="evidence" value="ECO:0007669"/>
    <property type="project" value="UniProtKB-KW"/>
</dbReference>
<feature type="transmembrane region" description="Helical" evidence="8">
    <location>
        <begin position="52"/>
        <end position="79"/>
    </location>
</feature>
<dbReference type="InterPro" id="IPR013099">
    <property type="entry name" value="K_chnl_dom"/>
</dbReference>
<dbReference type="InterPro" id="IPR028325">
    <property type="entry name" value="VG_K_chnl"/>
</dbReference>
<proteinExistence type="predicted"/>
<keyword evidence="3 8" id="KW-0812">Transmembrane</keyword>
<evidence type="ECO:0000256" key="4">
    <source>
        <dbReference type="ARBA" id="ARBA00022989"/>
    </source>
</evidence>
<keyword evidence="4 8" id="KW-1133">Transmembrane helix</keyword>
<dbReference type="SUPFAM" id="SSF81324">
    <property type="entry name" value="Voltage-gated potassium channels"/>
    <property type="match status" value="1"/>
</dbReference>
<protein>
    <submittedName>
        <fullName evidence="10">Two pore domain potassium channel family protein</fullName>
    </submittedName>
</protein>
<evidence type="ECO:0000256" key="2">
    <source>
        <dbReference type="ARBA" id="ARBA00022448"/>
    </source>
</evidence>
<evidence type="ECO:0000256" key="6">
    <source>
        <dbReference type="ARBA" id="ARBA00023136"/>
    </source>
</evidence>
<name>A0ABY5HJR7_9GAMM</name>
<organism evidence="10 11">
    <name type="scientific">Marinobacterium rhizophilum</name>
    <dbReference type="NCBI Taxonomy" id="420402"/>
    <lineage>
        <taxon>Bacteria</taxon>
        <taxon>Pseudomonadati</taxon>
        <taxon>Pseudomonadota</taxon>
        <taxon>Gammaproteobacteria</taxon>
        <taxon>Oceanospirillales</taxon>
        <taxon>Oceanospirillaceae</taxon>
        <taxon>Marinobacterium</taxon>
    </lineage>
</organism>
<evidence type="ECO:0000256" key="1">
    <source>
        <dbReference type="ARBA" id="ARBA00004141"/>
    </source>
</evidence>
<feature type="transmembrane region" description="Helical" evidence="8">
    <location>
        <begin position="20"/>
        <end position="40"/>
    </location>
</feature>
<dbReference type="PRINTS" id="PR00169">
    <property type="entry name" value="KCHANNEL"/>
</dbReference>
<keyword evidence="6 8" id="KW-0472">Membrane</keyword>
<dbReference type="Pfam" id="PF07885">
    <property type="entry name" value="Ion_trans_2"/>
    <property type="match status" value="1"/>
</dbReference>
<evidence type="ECO:0000256" key="3">
    <source>
        <dbReference type="ARBA" id="ARBA00022692"/>
    </source>
</evidence>
<gene>
    <name evidence="10" type="ORF">KDW95_02810</name>
</gene>
<accession>A0ABY5HJR7</accession>
<evidence type="ECO:0000256" key="7">
    <source>
        <dbReference type="ARBA" id="ARBA00023303"/>
    </source>
</evidence>
<evidence type="ECO:0000313" key="11">
    <source>
        <dbReference type="Proteomes" id="UP001058461"/>
    </source>
</evidence>
<keyword evidence="2" id="KW-0813">Transport</keyword>
<evidence type="ECO:0000256" key="8">
    <source>
        <dbReference type="SAM" id="Phobius"/>
    </source>
</evidence>
<dbReference type="EMBL" id="CP073347">
    <property type="protein sequence ID" value="UTW12631.1"/>
    <property type="molecule type" value="Genomic_DNA"/>
</dbReference>
<dbReference type="PANTHER" id="PTHR11537:SF254">
    <property type="entry name" value="POTASSIUM VOLTAGE-GATED CHANNEL PROTEIN SHAB"/>
    <property type="match status" value="1"/>
</dbReference>
<dbReference type="PANTHER" id="PTHR11537">
    <property type="entry name" value="VOLTAGE-GATED POTASSIUM CHANNEL"/>
    <property type="match status" value="1"/>
</dbReference>